<dbReference type="eggNOG" id="KOG4024">
    <property type="taxonomic scope" value="Eukaryota"/>
</dbReference>
<dbReference type="GO" id="GO:0005759">
    <property type="term" value="C:mitochondrial matrix"/>
    <property type="evidence" value="ECO:0007669"/>
    <property type="project" value="InterPro"/>
</dbReference>
<dbReference type="AlphaFoldDB" id="B3MZP7"/>
<dbReference type="InterPro" id="IPR003428">
    <property type="entry name" value="MAM33"/>
</dbReference>
<evidence type="ECO:0000256" key="2">
    <source>
        <dbReference type="SAM" id="MobiDB-lite"/>
    </source>
</evidence>
<dbReference type="PhylomeDB" id="B3MZP7"/>
<dbReference type="OrthoDB" id="278212at2759"/>
<dbReference type="Proteomes" id="UP000007801">
    <property type="component" value="Unassembled WGS sequence"/>
</dbReference>
<gene>
    <name evidence="3" type="primary">Dana\GF19086</name>
    <name evidence="3" type="synonym">dana_GLEANR_20803</name>
    <name evidence="3" type="ORF">GF19086</name>
</gene>
<dbReference type="Gene3D" id="3.10.280.10">
    <property type="entry name" value="Mitochondrial glycoprotein"/>
    <property type="match status" value="1"/>
</dbReference>
<name>B3MZP7_DROAN</name>
<dbReference type="OMA" id="WNDSCFT"/>
<dbReference type="KEGG" id="dan:6501849"/>
<evidence type="ECO:0000256" key="1">
    <source>
        <dbReference type="ARBA" id="ARBA00005457"/>
    </source>
</evidence>
<dbReference type="SMR" id="B3MZP7"/>
<dbReference type="STRING" id="7217.B3MZP7"/>
<dbReference type="PANTHER" id="PTHR10826:SF1">
    <property type="entry name" value="COMPLEMENT COMPONENT 1 Q SUBCOMPONENT-BINDING PROTEIN, MITOCHONDRIAL"/>
    <property type="match status" value="1"/>
</dbReference>
<dbReference type="HOGENOM" id="CLU_897941_0_0_1"/>
<dbReference type="EMBL" id="CH902635">
    <property type="protein sequence ID" value="EDV33848.1"/>
    <property type="molecule type" value="Genomic_DNA"/>
</dbReference>
<evidence type="ECO:0008006" key="5">
    <source>
        <dbReference type="Google" id="ProtNLM"/>
    </source>
</evidence>
<reference evidence="3 4" key="1">
    <citation type="journal article" date="2007" name="Nature">
        <title>Evolution of genes and genomes on the Drosophila phylogeny.</title>
        <authorList>
            <consortium name="Drosophila 12 Genomes Consortium"/>
            <person name="Clark A.G."/>
            <person name="Eisen M.B."/>
            <person name="Smith D.R."/>
            <person name="Bergman C.M."/>
            <person name="Oliver B."/>
            <person name="Markow T.A."/>
            <person name="Kaufman T.C."/>
            <person name="Kellis M."/>
            <person name="Gelbart W."/>
            <person name="Iyer V.N."/>
            <person name="Pollard D.A."/>
            <person name="Sackton T.B."/>
            <person name="Larracuente A.M."/>
            <person name="Singh N.D."/>
            <person name="Abad J.P."/>
            <person name="Abt D.N."/>
            <person name="Adryan B."/>
            <person name="Aguade M."/>
            <person name="Akashi H."/>
            <person name="Anderson W.W."/>
            <person name="Aquadro C.F."/>
            <person name="Ardell D.H."/>
            <person name="Arguello R."/>
            <person name="Artieri C.G."/>
            <person name="Barbash D.A."/>
            <person name="Barker D."/>
            <person name="Barsanti P."/>
            <person name="Batterham P."/>
            <person name="Batzoglou S."/>
            <person name="Begun D."/>
            <person name="Bhutkar A."/>
            <person name="Blanco E."/>
            <person name="Bosak S.A."/>
            <person name="Bradley R.K."/>
            <person name="Brand A.D."/>
            <person name="Brent M.R."/>
            <person name="Brooks A.N."/>
            <person name="Brown R.H."/>
            <person name="Butlin R.K."/>
            <person name="Caggese C."/>
            <person name="Calvi B.R."/>
            <person name="Bernardo de Carvalho A."/>
            <person name="Caspi A."/>
            <person name="Castrezana S."/>
            <person name="Celniker S.E."/>
            <person name="Chang J.L."/>
            <person name="Chapple C."/>
            <person name="Chatterji S."/>
            <person name="Chinwalla A."/>
            <person name="Civetta A."/>
            <person name="Clifton S.W."/>
            <person name="Comeron J.M."/>
            <person name="Costello J.C."/>
            <person name="Coyne J.A."/>
            <person name="Daub J."/>
            <person name="David R.G."/>
            <person name="Delcher A.L."/>
            <person name="Delehaunty K."/>
            <person name="Do C.B."/>
            <person name="Ebling H."/>
            <person name="Edwards K."/>
            <person name="Eickbush T."/>
            <person name="Evans J.D."/>
            <person name="Filipski A."/>
            <person name="Findeiss S."/>
            <person name="Freyhult E."/>
            <person name="Fulton L."/>
            <person name="Fulton R."/>
            <person name="Garcia A.C."/>
            <person name="Gardiner A."/>
            <person name="Garfield D.A."/>
            <person name="Garvin B.E."/>
            <person name="Gibson G."/>
            <person name="Gilbert D."/>
            <person name="Gnerre S."/>
            <person name="Godfrey J."/>
            <person name="Good R."/>
            <person name="Gotea V."/>
            <person name="Gravely B."/>
            <person name="Greenberg A.J."/>
            <person name="Griffiths-Jones S."/>
            <person name="Gross S."/>
            <person name="Guigo R."/>
            <person name="Gustafson E.A."/>
            <person name="Haerty W."/>
            <person name="Hahn M.W."/>
            <person name="Halligan D.L."/>
            <person name="Halpern A.L."/>
            <person name="Halter G.M."/>
            <person name="Han M.V."/>
            <person name="Heger A."/>
            <person name="Hillier L."/>
            <person name="Hinrichs A.S."/>
            <person name="Holmes I."/>
            <person name="Hoskins R.A."/>
            <person name="Hubisz M.J."/>
            <person name="Hultmark D."/>
            <person name="Huntley M.A."/>
            <person name="Jaffe D.B."/>
            <person name="Jagadeeshan S."/>
            <person name="Jeck W.R."/>
            <person name="Johnson J."/>
            <person name="Jones C.D."/>
            <person name="Jordan W.C."/>
            <person name="Karpen G.H."/>
            <person name="Kataoka E."/>
            <person name="Keightley P.D."/>
            <person name="Kheradpour P."/>
            <person name="Kirkness E.F."/>
            <person name="Koerich L.B."/>
            <person name="Kristiansen K."/>
            <person name="Kudrna D."/>
            <person name="Kulathinal R.J."/>
            <person name="Kumar S."/>
            <person name="Kwok R."/>
            <person name="Lander E."/>
            <person name="Langley C.H."/>
            <person name="Lapoint R."/>
            <person name="Lazzaro B.P."/>
            <person name="Lee S.J."/>
            <person name="Levesque L."/>
            <person name="Li R."/>
            <person name="Lin C.F."/>
            <person name="Lin M.F."/>
            <person name="Lindblad-Toh K."/>
            <person name="Llopart A."/>
            <person name="Long M."/>
            <person name="Low L."/>
            <person name="Lozovsky E."/>
            <person name="Lu J."/>
            <person name="Luo M."/>
            <person name="Machado C.A."/>
            <person name="Makalowski W."/>
            <person name="Marzo M."/>
            <person name="Matsuda M."/>
            <person name="Matzkin L."/>
            <person name="McAllister B."/>
            <person name="McBride C.S."/>
            <person name="McKernan B."/>
            <person name="McKernan K."/>
            <person name="Mendez-Lago M."/>
            <person name="Minx P."/>
            <person name="Mollenhauer M.U."/>
            <person name="Montooth K."/>
            <person name="Mount S.M."/>
            <person name="Mu X."/>
            <person name="Myers E."/>
            <person name="Negre B."/>
            <person name="Newfeld S."/>
            <person name="Nielsen R."/>
            <person name="Noor M.A."/>
            <person name="O'Grady P."/>
            <person name="Pachter L."/>
            <person name="Papaceit M."/>
            <person name="Parisi M.J."/>
            <person name="Parisi M."/>
            <person name="Parts L."/>
            <person name="Pedersen J.S."/>
            <person name="Pesole G."/>
            <person name="Phillippy A.M."/>
            <person name="Ponting C.P."/>
            <person name="Pop M."/>
            <person name="Porcelli D."/>
            <person name="Powell J.R."/>
            <person name="Prohaska S."/>
            <person name="Pruitt K."/>
            <person name="Puig M."/>
            <person name="Quesneville H."/>
            <person name="Ram K.R."/>
            <person name="Rand D."/>
            <person name="Rasmussen M.D."/>
            <person name="Reed L.K."/>
            <person name="Reenan R."/>
            <person name="Reily A."/>
            <person name="Remington K.A."/>
            <person name="Rieger T.T."/>
            <person name="Ritchie M.G."/>
            <person name="Robin C."/>
            <person name="Rogers Y.H."/>
            <person name="Rohde C."/>
            <person name="Rozas J."/>
            <person name="Rubenfield M.J."/>
            <person name="Ruiz A."/>
            <person name="Russo S."/>
            <person name="Salzberg S.L."/>
            <person name="Sanchez-Gracia A."/>
            <person name="Saranga D.J."/>
            <person name="Sato H."/>
            <person name="Schaeffer S.W."/>
            <person name="Schatz M.C."/>
            <person name="Schlenke T."/>
            <person name="Schwartz R."/>
            <person name="Segarra C."/>
            <person name="Singh R.S."/>
            <person name="Sirot L."/>
            <person name="Sirota M."/>
            <person name="Sisneros N.B."/>
            <person name="Smith C.D."/>
            <person name="Smith T.F."/>
            <person name="Spieth J."/>
            <person name="Stage D.E."/>
            <person name="Stark A."/>
            <person name="Stephan W."/>
            <person name="Strausberg R.L."/>
            <person name="Strempel S."/>
            <person name="Sturgill D."/>
            <person name="Sutton G."/>
            <person name="Sutton G.G."/>
            <person name="Tao W."/>
            <person name="Teichmann S."/>
            <person name="Tobari Y.N."/>
            <person name="Tomimura Y."/>
            <person name="Tsolas J.M."/>
            <person name="Valente V.L."/>
            <person name="Venter E."/>
            <person name="Venter J.C."/>
            <person name="Vicario S."/>
            <person name="Vieira F.G."/>
            <person name="Vilella A.J."/>
            <person name="Villasante A."/>
            <person name="Walenz B."/>
            <person name="Wang J."/>
            <person name="Wasserman M."/>
            <person name="Watts T."/>
            <person name="Wilson D."/>
            <person name="Wilson R.K."/>
            <person name="Wing R.A."/>
            <person name="Wolfner M.F."/>
            <person name="Wong A."/>
            <person name="Wong G.K."/>
            <person name="Wu C.I."/>
            <person name="Wu G."/>
            <person name="Yamamoto D."/>
            <person name="Yang H.P."/>
            <person name="Yang S.P."/>
            <person name="Yorke J.A."/>
            <person name="Yoshida K."/>
            <person name="Zdobnov E."/>
            <person name="Zhang P."/>
            <person name="Zhang Y."/>
            <person name="Zimin A.V."/>
            <person name="Baldwin J."/>
            <person name="Abdouelleil A."/>
            <person name="Abdulkadir J."/>
            <person name="Abebe A."/>
            <person name="Abera B."/>
            <person name="Abreu J."/>
            <person name="Acer S.C."/>
            <person name="Aftuck L."/>
            <person name="Alexander A."/>
            <person name="An P."/>
            <person name="Anderson E."/>
            <person name="Anderson S."/>
            <person name="Arachi H."/>
            <person name="Azer M."/>
            <person name="Bachantsang P."/>
            <person name="Barry A."/>
            <person name="Bayul T."/>
            <person name="Berlin A."/>
            <person name="Bessette D."/>
            <person name="Bloom T."/>
            <person name="Blye J."/>
            <person name="Boguslavskiy L."/>
            <person name="Bonnet C."/>
            <person name="Boukhgalter B."/>
            <person name="Bourzgui I."/>
            <person name="Brown A."/>
            <person name="Cahill P."/>
            <person name="Channer S."/>
            <person name="Cheshatsang Y."/>
            <person name="Chuda L."/>
            <person name="Citroen M."/>
            <person name="Collymore A."/>
            <person name="Cooke P."/>
            <person name="Costello M."/>
            <person name="D'Aco K."/>
            <person name="Daza R."/>
            <person name="De Haan G."/>
            <person name="DeGray S."/>
            <person name="DeMaso C."/>
            <person name="Dhargay N."/>
            <person name="Dooley K."/>
            <person name="Dooley E."/>
            <person name="Doricent M."/>
            <person name="Dorje P."/>
            <person name="Dorjee K."/>
            <person name="Dupes A."/>
            <person name="Elong R."/>
            <person name="Falk J."/>
            <person name="Farina A."/>
            <person name="Faro S."/>
            <person name="Ferguson D."/>
            <person name="Fisher S."/>
            <person name="Foley C.D."/>
            <person name="Franke A."/>
            <person name="Friedrich D."/>
            <person name="Gadbois L."/>
            <person name="Gearin G."/>
            <person name="Gearin C.R."/>
            <person name="Giannoukos G."/>
            <person name="Goode T."/>
            <person name="Graham J."/>
            <person name="Grandbois E."/>
            <person name="Grewal S."/>
            <person name="Gyaltsen K."/>
            <person name="Hafez N."/>
            <person name="Hagos B."/>
            <person name="Hall J."/>
            <person name="Henson C."/>
            <person name="Hollinger A."/>
            <person name="Honan T."/>
            <person name="Huard M.D."/>
            <person name="Hughes L."/>
            <person name="Hurhula B."/>
            <person name="Husby M.E."/>
            <person name="Kamat A."/>
            <person name="Kanga B."/>
            <person name="Kashin S."/>
            <person name="Khazanovich D."/>
            <person name="Kisner P."/>
            <person name="Lance K."/>
            <person name="Lara M."/>
            <person name="Lee W."/>
            <person name="Lennon N."/>
            <person name="Letendre F."/>
            <person name="LeVine R."/>
            <person name="Lipovsky A."/>
            <person name="Liu X."/>
            <person name="Liu J."/>
            <person name="Liu S."/>
            <person name="Lokyitsang T."/>
            <person name="Lokyitsang Y."/>
            <person name="Lubonja R."/>
            <person name="Lui A."/>
            <person name="MacDonald P."/>
            <person name="Magnisalis V."/>
            <person name="Maru K."/>
            <person name="Matthews C."/>
            <person name="McCusker W."/>
            <person name="McDonough S."/>
            <person name="Mehta T."/>
            <person name="Meldrim J."/>
            <person name="Meneus L."/>
            <person name="Mihai O."/>
            <person name="Mihalev A."/>
            <person name="Mihova T."/>
            <person name="Mittelman R."/>
            <person name="Mlenga V."/>
            <person name="Montmayeur A."/>
            <person name="Mulrain L."/>
            <person name="Navidi A."/>
            <person name="Naylor J."/>
            <person name="Negash T."/>
            <person name="Nguyen T."/>
            <person name="Nguyen N."/>
            <person name="Nicol R."/>
            <person name="Norbu C."/>
            <person name="Norbu N."/>
            <person name="Novod N."/>
            <person name="O'Neill B."/>
            <person name="Osman S."/>
            <person name="Markiewicz E."/>
            <person name="Oyono O.L."/>
            <person name="Patti C."/>
            <person name="Phunkhang P."/>
            <person name="Pierre F."/>
            <person name="Priest M."/>
            <person name="Raghuraman S."/>
            <person name="Rege F."/>
            <person name="Reyes R."/>
            <person name="Rise C."/>
            <person name="Rogov P."/>
            <person name="Ross K."/>
            <person name="Ryan E."/>
            <person name="Settipalli S."/>
            <person name="Shea T."/>
            <person name="Sherpa N."/>
            <person name="Shi L."/>
            <person name="Shih D."/>
            <person name="Sparrow T."/>
            <person name="Spaulding J."/>
            <person name="Stalker J."/>
            <person name="Stange-Thomann N."/>
            <person name="Stavropoulos S."/>
            <person name="Stone C."/>
            <person name="Strader C."/>
            <person name="Tesfaye S."/>
            <person name="Thomson T."/>
            <person name="Thoulutsang Y."/>
            <person name="Thoulutsang D."/>
            <person name="Topham K."/>
            <person name="Topping I."/>
            <person name="Tsamla T."/>
            <person name="Vassiliev H."/>
            <person name="Vo A."/>
            <person name="Wangchuk T."/>
            <person name="Wangdi T."/>
            <person name="Weiand M."/>
            <person name="Wilkinson J."/>
            <person name="Wilson A."/>
            <person name="Yadav S."/>
            <person name="Young G."/>
            <person name="Yu Q."/>
            <person name="Zembek L."/>
            <person name="Zhong D."/>
            <person name="Zimmer A."/>
            <person name="Zwirko Z."/>
            <person name="Jaffe D.B."/>
            <person name="Alvarez P."/>
            <person name="Brockman W."/>
            <person name="Butler J."/>
            <person name="Chin C."/>
            <person name="Gnerre S."/>
            <person name="Grabherr M."/>
            <person name="Kleber M."/>
            <person name="Mauceli E."/>
            <person name="MacCallum I."/>
        </authorList>
    </citation>
    <scope>NUCLEOTIDE SEQUENCE [LARGE SCALE GENOMIC DNA]</scope>
    <source>
        <strain evidence="4">Tucson 14024-0371.13</strain>
    </source>
</reference>
<proteinExistence type="inferred from homology"/>
<evidence type="ECO:0000313" key="4">
    <source>
        <dbReference type="Proteomes" id="UP000007801"/>
    </source>
</evidence>
<dbReference type="PANTHER" id="PTHR10826">
    <property type="entry name" value="COMPLEMENT COMPONENT 1"/>
    <property type="match status" value="1"/>
</dbReference>
<sequence length="310" mass="34856">MSRFLRVFRPLPRALALAIRNSRLGGGSDLSAALVGYEGASSTGRRTAVYSLTSRRSITTGSWHGQKVTRKPLAELKQQEQEQEQDRKDHQSLSLNQNQVEVSPSDRHLVEFLTGEIIEERRVQLQLNAPLLVDDYVAIFRGSEVELVKTTPTERVNIFFNVSKSVPRRVDDTATPVRSVPKFEVLIKRGDALLSIYCHFSRTAFKDGKVVKPKPNQKWPDIFFIQEMSLYEHAWNECSYTIEASLIDDNLYCLIMEMLAEKGITNEFAVKVSDLATAHEHASYIDFLENLSKFAVGLPPPLGGDDGGTK</sequence>
<protein>
    <recommendedName>
        <fullName evidence="5">Complement component 1 Q subcomponent-binding protein, mitochondrial</fullName>
    </recommendedName>
</protein>
<dbReference type="GO" id="GO:0042256">
    <property type="term" value="P:cytosolic ribosome assembly"/>
    <property type="evidence" value="ECO:0007669"/>
    <property type="project" value="TreeGrafter"/>
</dbReference>
<dbReference type="GeneID" id="6501849"/>
<dbReference type="InterPro" id="IPR036561">
    <property type="entry name" value="MAM33_sf"/>
</dbReference>
<dbReference type="InParanoid" id="B3MZP7"/>
<evidence type="ECO:0000313" key="3">
    <source>
        <dbReference type="EMBL" id="EDV33848.1"/>
    </source>
</evidence>
<comment type="similarity">
    <text evidence="1">Belongs to the MAM33 family.</text>
</comment>
<organism evidence="3 4">
    <name type="scientific">Drosophila ananassae</name>
    <name type="common">Fruit fly</name>
    <dbReference type="NCBI Taxonomy" id="7217"/>
    <lineage>
        <taxon>Eukaryota</taxon>
        <taxon>Metazoa</taxon>
        <taxon>Ecdysozoa</taxon>
        <taxon>Arthropoda</taxon>
        <taxon>Hexapoda</taxon>
        <taxon>Insecta</taxon>
        <taxon>Pterygota</taxon>
        <taxon>Neoptera</taxon>
        <taxon>Endopterygota</taxon>
        <taxon>Diptera</taxon>
        <taxon>Brachycera</taxon>
        <taxon>Muscomorpha</taxon>
        <taxon>Ephydroidea</taxon>
        <taxon>Drosophilidae</taxon>
        <taxon>Drosophila</taxon>
        <taxon>Sophophora</taxon>
    </lineage>
</organism>
<dbReference type="SUPFAM" id="SSF54529">
    <property type="entry name" value="Mitochondrial glycoprotein MAM33-like"/>
    <property type="match status" value="1"/>
</dbReference>
<accession>B3MZP7</accession>
<feature type="compositionally biased region" description="Basic and acidic residues" evidence="2">
    <location>
        <begin position="76"/>
        <end position="91"/>
    </location>
</feature>
<keyword evidence="4" id="KW-1185">Reference proteome</keyword>
<feature type="region of interest" description="Disordered" evidence="2">
    <location>
        <begin position="76"/>
        <end position="100"/>
    </location>
</feature>
<dbReference type="Pfam" id="PF02330">
    <property type="entry name" value="MAM33"/>
    <property type="match status" value="1"/>
</dbReference>